<evidence type="ECO:0000313" key="4">
    <source>
        <dbReference type="Proteomes" id="UP001164743"/>
    </source>
</evidence>
<evidence type="ECO:0000313" key="3">
    <source>
        <dbReference type="EMBL" id="WAQ83024.1"/>
    </source>
</evidence>
<keyword evidence="4" id="KW-1185">Reference proteome</keyword>
<evidence type="ECO:0000256" key="1">
    <source>
        <dbReference type="SAM" id="MobiDB-lite"/>
    </source>
</evidence>
<accession>A0ABY7CCV6</accession>
<keyword evidence="2" id="KW-0732">Signal</keyword>
<evidence type="ECO:0000256" key="2">
    <source>
        <dbReference type="SAM" id="SignalP"/>
    </source>
</evidence>
<dbReference type="GeneID" id="77808249"/>
<feature type="region of interest" description="Disordered" evidence="1">
    <location>
        <begin position="222"/>
        <end position="246"/>
    </location>
</feature>
<dbReference type="Proteomes" id="UP001164743">
    <property type="component" value="Chromosome 3A"/>
</dbReference>
<sequence>MRARTGFTYLLVLFGVTGGCLSDLGDASGNVIRHILNRDNRNSFILKDYGLDIRGTRVEIKTQTVNDVEEHILEADNNTFNEAEIMLKLDNHPQFKEPIILPIGAPPTEIGRFRVIPEKVPKSSGLPLQAIIYTLFPLKGSEELLYASFPGLAYEDDRALFLLPQSYLSKSNLARSTNLGRRWMCERCSCVALRGAEEGSTIFPSIEGVCWPRGFFPSQHATEKSEETNFPQASCDNRSDSFDGGPTTFPSPNTSLYLDGSKCSIVPGSSLGINQG</sequence>
<dbReference type="PROSITE" id="PS51257">
    <property type="entry name" value="PROKAR_LIPOPROTEIN"/>
    <property type="match status" value="1"/>
</dbReference>
<organism evidence="3 4">
    <name type="scientific">Puccinia triticina</name>
    <dbReference type="NCBI Taxonomy" id="208348"/>
    <lineage>
        <taxon>Eukaryota</taxon>
        <taxon>Fungi</taxon>
        <taxon>Dikarya</taxon>
        <taxon>Basidiomycota</taxon>
        <taxon>Pucciniomycotina</taxon>
        <taxon>Pucciniomycetes</taxon>
        <taxon>Pucciniales</taxon>
        <taxon>Pucciniaceae</taxon>
        <taxon>Puccinia</taxon>
    </lineage>
</organism>
<proteinExistence type="predicted"/>
<dbReference type="RefSeq" id="XP_053018579.1">
    <property type="nucleotide sequence ID" value="XM_053167354.1"/>
</dbReference>
<feature type="chain" id="PRO_5045229280" evidence="2">
    <location>
        <begin position="23"/>
        <end position="276"/>
    </location>
</feature>
<reference evidence="3" key="1">
    <citation type="submission" date="2022-10" db="EMBL/GenBank/DDBJ databases">
        <title>Puccinia triticina Genome sequencing and assembly.</title>
        <authorList>
            <person name="Li C."/>
        </authorList>
    </citation>
    <scope>NUCLEOTIDE SEQUENCE</scope>
    <source>
        <strain evidence="3">Pt15</strain>
    </source>
</reference>
<gene>
    <name evidence="3" type="ORF">PtA15_3A390</name>
</gene>
<dbReference type="EMBL" id="CP110423">
    <property type="protein sequence ID" value="WAQ83024.1"/>
    <property type="molecule type" value="Genomic_DNA"/>
</dbReference>
<feature type="signal peptide" evidence="2">
    <location>
        <begin position="1"/>
        <end position="22"/>
    </location>
</feature>
<name>A0ABY7CCV6_9BASI</name>
<protein>
    <submittedName>
        <fullName evidence="3">Uncharacterized protein</fullName>
    </submittedName>
</protein>